<gene>
    <name evidence="3" type="ORF">SAMN05421760_110128</name>
</gene>
<dbReference type="GO" id="GO:0016791">
    <property type="term" value="F:phosphatase activity"/>
    <property type="evidence" value="ECO:0007669"/>
    <property type="project" value="TreeGrafter"/>
</dbReference>
<dbReference type="InterPro" id="IPR001932">
    <property type="entry name" value="PPM-type_phosphatase-like_dom"/>
</dbReference>
<dbReference type="InterPro" id="IPR036457">
    <property type="entry name" value="PPM-type-like_dom_sf"/>
</dbReference>
<evidence type="ECO:0000256" key="1">
    <source>
        <dbReference type="ARBA" id="ARBA00022801"/>
    </source>
</evidence>
<keyword evidence="4" id="KW-1185">Reference proteome</keyword>
<organism evidence="3 4">
    <name type="scientific">Neptunomonas antarctica</name>
    <dbReference type="NCBI Taxonomy" id="619304"/>
    <lineage>
        <taxon>Bacteria</taxon>
        <taxon>Pseudomonadati</taxon>
        <taxon>Pseudomonadota</taxon>
        <taxon>Gammaproteobacteria</taxon>
        <taxon>Oceanospirillales</taxon>
        <taxon>Oceanospirillaceae</taxon>
        <taxon>Neptunomonas</taxon>
    </lineage>
</organism>
<proteinExistence type="predicted"/>
<evidence type="ECO:0000313" key="3">
    <source>
        <dbReference type="EMBL" id="SIT00379.1"/>
    </source>
</evidence>
<dbReference type="AlphaFoldDB" id="A0A1N7NQ69"/>
<dbReference type="STRING" id="619304.SAMN05421760_110128"/>
<dbReference type="Proteomes" id="UP000185999">
    <property type="component" value="Unassembled WGS sequence"/>
</dbReference>
<evidence type="ECO:0000313" key="4">
    <source>
        <dbReference type="Proteomes" id="UP000185999"/>
    </source>
</evidence>
<dbReference type="PANTHER" id="PTHR43156">
    <property type="entry name" value="STAGE II SPORULATION PROTEIN E-RELATED"/>
    <property type="match status" value="1"/>
</dbReference>
<dbReference type="SMART" id="SM00331">
    <property type="entry name" value="PP2C_SIG"/>
    <property type="match status" value="1"/>
</dbReference>
<dbReference type="Pfam" id="PF07228">
    <property type="entry name" value="SpoIIE"/>
    <property type="match status" value="1"/>
</dbReference>
<keyword evidence="1" id="KW-0378">Hydrolase</keyword>
<dbReference type="InterPro" id="IPR052016">
    <property type="entry name" value="Bact_Sigma-Reg"/>
</dbReference>
<name>A0A1N7NQ69_9GAMM</name>
<sequence length="401" mass="44813">MMNHLSSIQLISFNNEDLILVRSVLGGADVNAVDQGLSVTLPLFKHYGIYIICIEDRLSLQQIDRLAEDERFPVIVILRENSVVSVIEALRAGADDVFYLETLQCEQSTFNASIEKKLTRCRLLYERLVYRQGLEMSLEELKNDQRAAYQVQGRLLPAPQQVIHDIEFQYSITPSLIVSGDFVDVVAIDDELTLFYLADVSGHGASSALVTVLLKNLTSRLLRNFKRASSYDILSPLKTLDRINSEIYSLALDKHLTIFCGLINHVENTLTYAVGGHHPMPIYKSAHKTVVLQGRGMPVGLFAEAIFTQKMIDLDNDFSLSLFSDGVLDLLSGSSIKEKEQNLFDWVDNNAADLEGLKSHIFQKNKHQDQYPDDITIMSVSKISAGASSEVSSKVLTRVLS</sequence>
<evidence type="ECO:0000259" key="2">
    <source>
        <dbReference type="SMART" id="SM00331"/>
    </source>
</evidence>
<dbReference type="EMBL" id="FTOE01000010">
    <property type="protein sequence ID" value="SIT00379.1"/>
    <property type="molecule type" value="Genomic_DNA"/>
</dbReference>
<protein>
    <submittedName>
        <fullName evidence="3">Sigma-B regulation protein RsbU (Phosphoserine phosphatase)</fullName>
    </submittedName>
</protein>
<dbReference type="OrthoDB" id="6399952at2"/>
<dbReference type="Gene3D" id="3.60.40.10">
    <property type="entry name" value="PPM-type phosphatase domain"/>
    <property type="match status" value="1"/>
</dbReference>
<reference evidence="4" key="1">
    <citation type="submission" date="2017-01" db="EMBL/GenBank/DDBJ databases">
        <authorList>
            <person name="Varghese N."/>
            <person name="Submissions S."/>
        </authorList>
    </citation>
    <scope>NUCLEOTIDE SEQUENCE [LARGE SCALE GENOMIC DNA]</scope>
    <source>
        <strain evidence="4">DSM 22306</strain>
    </source>
</reference>
<accession>A0A1N7NQ69</accession>
<dbReference type="PANTHER" id="PTHR43156:SF2">
    <property type="entry name" value="STAGE II SPORULATION PROTEIN E"/>
    <property type="match status" value="1"/>
</dbReference>
<dbReference type="RefSeq" id="WP_054339951.1">
    <property type="nucleotide sequence ID" value="NZ_FTOE01000010.1"/>
</dbReference>
<feature type="domain" description="PPM-type phosphatase" evidence="2">
    <location>
        <begin position="163"/>
        <end position="382"/>
    </location>
</feature>